<dbReference type="Pfam" id="PF12848">
    <property type="entry name" value="ABC_tran_Xtn"/>
    <property type="match status" value="1"/>
</dbReference>
<dbReference type="GO" id="GO:0006412">
    <property type="term" value="P:translation"/>
    <property type="evidence" value="ECO:0007669"/>
    <property type="project" value="UniProtKB-KW"/>
</dbReference>
<keyword evidence="9 12" id="KW-0810">Translation regulation</keyword>
<keyword evidence="5 12" id="KW-0677">Repeat</keyword>
<dbReference type="Pfam" id="PF00005">
    <property type="entry name" value="ABC_tran"/>
    <property type="match status" value="2"/>
</dbReference>
<feature type="region of interest" description="Arm" evidence="12">
    <location>
        <begin position="96"/>
        <end position="140"/>
    </location>
</feature>
<accession>A0A0K1EPE9</accession>
<dbReference type="InterPro" id="IPR003439">
    <property type="entry name" value="ABC_transporter-like_ATP-bd"/>
</dbReference>
<dbReference type="NCBIfam" id="TIGR03719">
    <property type="entry name" value="ABC_ABC_ChvD"/>
    <property type="match status" value="1"/>
</dbReference>
<dbReference type="InterPro" id="IPR027417">
    <property type="entry name" value="P-loop_NTPase"/>
</dbReference>
<evidence type="ECO:0000256" key="4">
    <source>
        <dbReference type="ARBA" id="ARBA00022730"/>
    </source>
</evidence>
<dbReference type="InterPro" id="IPR022374">
    <property type="entry name" value="EttA"/>
</dbReference>
<comment type="subunit">
    <text evidence="12">Monomer. Probably contacts ribosomal proteins L1, L5, L33 and S7, the 16S and 23S rRNA and the P-site containing tRNA(fMet).</text>
</comment>
<keyword evidence="3 12" id="KW-0820">tRNA-binding</keyword>
<dbReference type="KEGG" id="ccro:CMC5_067590"/>
<proteinExistence type="inferred from homology"/>
<comment type="domain">
    <text evidence="12">The P-site tRNA interaction motif (PtIM domain) probably interacts with the P-site tRNA(fMet) as well as the 23S rRNA.</text>
</comment>
<feature type="domain" description="ABC transporter" evidence="13">
    <location>
        <begin position="327"/>
        <end position="553"/>
    </location>
</feature>
<keyword evidence="4 12" id="KW-0699">rRNA-binding</keyword>
<evidence type="ECO:0000256" key="12">
    <source>
        <dbReference type="HAMAP-Rule" id="MF_00847"/>
    </source>
</evidence>
<keyword evidence="15" id="KW-1185">Reference proteome</keyword>
<evidence type="ECO:0000313" key="14">
    <source>
        <dbReference type="EMBL" id="AKT42532.1"/>
    </source>
</evidence>
<dbReference type="STRING" id="52.CMC5_067590"/>
<gene>
    <name evidence="12" type="primary">ettA</name>
    <name evidence="14" type="ORF">CMC5_067590</name>
</gene>
<feature type="binding site" evidence="12">
    <location>
        <begin position="359"/>
        <end position="366"/>
    </location>
    <ligand>
        <name>ATP</name>
        <dbReference type="ChEBI" id="CHEBI:30616"/>
        <label>2</label>
    </ligand>
</feature>
<keyword evidence="6 12" id="KW-0547">Nucleotide-binding</keyword>
<evidence type="ECO:0000256" key="10">
    <source>
        <dbReference type="ARBA" id="ARBA00022884"/>
    </source>
</evidence>
<dbReference type="SMART" id="SM00382">
    <property type="entry name" value="AAA"/>
    <property type="match status" value="2"/>
</dbReference>
<dbReference type="GO" id="GO:0005737">
    <property type="term" value="C:cytoplasm"/>
    <property type="evidence" value="ECO:0007669"/>
    <property type="project" value="UniProtKB-SubCell"/>
</dbReference>
<dbReference type="RefSeq" id="WP_063796391.1">
    <property type="nucleotide sequence ID" value="NZ_CP012159.1"/>
</dbReference>
<dbReference type="CDD" id="cd03221">
    <property type="entry name" value="ABCF_EF-3"/>
    <property type="match status" value="2"/>
</dbReference>
<dbReference type="Proteomes" id="UP000067626">
    <property type="component" value="Chromosome"/>
</dbReference>
<comment type="similarity">
    <text evidence="1 12">Belongs to the ABC transporter superfamily. ABCF family. Translational throttle EttA subfamily.</text>
</comment>
<keyword evidence="8 12" id="KW-0067">ATP-binding</keyword>
<comment type="function">
    <text evidence="12">A translation factor that gates the progression of the 70S ribosomal initiation complex (IC, containing tRNA(fMet) in the P-site) into the translation elongation cycle by using a mechanism sensitive to the ATP/ADP ratio. Binds to the 70S ribosome E-site where it modulates the state of the translating ribosome during subunit translocation. ATP hydrolysis probably frees it from the ribosome, which can enter the elongation phase.</text>
</comment>
<dbReference type="AlphaFoldDB" id="A0A0K1EPE9"/>
<dbReference type="FunFam" id="3.40.50.300:FF:000011">
    <property type="entry name" value="Putative ABC transporter ATP-binding component"/>
    <property type="match status" value="1"/>
</dbReference>
<dbReference type="InterPro" id="IPR017871">
    <property type="entry name" value="ABC_transporter-like_CS"/>
</dbReference>
<dbReference type="PANTHER" id="PTHR43858:SF1">
    <property type="entry name" value="ABC TRANSPORTER-RELATED PROTEIN"/>
    <property type="match status" value="1"/>
</dbReference>
<dbReference type="SUPFAM" id="SSF52540">
    <property type="entry name" value="P-loop containing nucleoside triphosphate hydrolases"/>
    <property type="match status" value="2"/>
</dbReference>
<comment type="domain">
    <text evidence="12">The arm domain is inserted in the first ABC transporter domain. Probably contacts ribosomal protein L1.</text>
</comment>
<dbReference type="FunFam" id="3.40.50.300:FF:000183">
    <property type="entry name" value="ABC transporter ATP-binding protein yjjK"/>
    <property type="match status" value="1"/>
</dbReference>
<reference evidence="14 15" key="1">
    <citation type="submission" date="2015-07" db="EMBL/GenBank/DDBJ databases">
        <title>Genome analysis of myxobacterium Chondromyces crocatus Cm c5 reveals a high potential for natural compound synthesis and the genetic basis for the loss of fruiting body formation.</title>
        <authorList>
            <person name="Zaburannyi N."/>
            <person name="Bunk B."/>
            <person name="Maier J."/>
            <person name="Overmann J."/>
            <person name="Mueller R."/>
        </authorList>
    </citation>
    <scope>NUCLEOTIDE SEQUENCE [LARGE SCALE GENOMIC DNA]</scope>
    <source>
        <strain evidence="14 15">Cm c5</strain>
    </source>
</reference>
<dbReference type="PROSITE" id="PS00211">
    <property type="entry name" value="ABC_TRANSPORTER_1"/>
    <property type="match status" value="1"/>
</dbReference>
<evidence type="ECO:0000256" key="7">
    <source>
        <dbReference type="ARBA" id="ARBA00022801"/>
    </source>
</evidence>
<dbReference type="GO" id="GO:0019843">
    <property type="term" value="F:rRNA binding"/>
    <property type="evidence" value="ECO:0007669"/>
    <property type="project" value="UniProtKB-UniRule"/>
</dbReference>
<comment type="catalytic activity">
    <reaction evidence="12">
        <text>ATP + H2O = ADP + phosphate + H(+)</text>
        <dbReference type="Rhea" id="RHEA:13065"/>
        <dbReference type="ChEBI" id="CHEBI:15377"/>
        <dbReference type="ChEBI" id="CHEBI:15378"/>
        <dbReference type="ChEBI" id="CHEBI:30616"/>
        <dbReference type="ChEBI" id="CHEBI:43474"/>
        <dbReference type="ChEBI" id="CHEBI:456216"/>
    </reaction>
</comment>
<evidence type="ECO:0000313" key="15">
    <source>
        <dbReference type="Proteomes" id="UP000067626"/>
    </source>
</evidence>
<dbReference type="GO" id="GO:0016887">
    <property type="term" value="F:ATP hydrolysis activity"/>
    <property type="evidence" value="ECO:0007669"/>
    <property type="project" value="UniProtKB-UniRule"/>
</dbReference>
<dbReference type="PATRIC" id="fig|52.7.peg.7420"/>
<name>A0A0K1EPE9_CHOCO</name>
<keyword evidence="7 12" id="KW-0378">Hydrolase</keyword>
<dbReference type="GO" id="GO:0045900">
    <property type="term" value="P:negative regulation of translational elongation"/>
    <property type="evidence" value="ECO:0007669"/>
    <property type="project" value="UniProtKB-UniRule"/>
</dbReference>
<comment type="caution">
    <text evidence="12">Lacks conserved residue(s) required for the propagation of feature annotation.</text>
</comment>
<dbReference type="EC" id="3.6.1.-" evidence="12"/>
<sequence>MAPQFIFTMQDVRKVHPPNKEVLKGLWLSFYPGAKIGVLGGNGAGKSTLLRIMAGVDKDYLGEAKAAEGTRIGFLQQEPQLEAGKTVRESVDAAVSATRGLLTRFEEIGAKLGEDPPDMEALLEEYAVLQDKIDASNAWEIDRVIERAMDALKLPPPEALVDHLSGGERRRVALCRLLLEKPDILLLDEPTNHLDAESVAWLERFLGDYEGTVVAVTHDRYFLDNVAGWILELDRGQGIPYEGNYSGWLEQKKKRLESEQKQDSARKRTLERELEWVRMAPRARQAKSKARLAAYESLLAEDQKASKGPEITEIHIPAGPRLGNNVIEAKSLRKAFGDRLLIDDLNFALPRGGIVGIIGPNGAGKTTLFRMIMGLEQPDAGELLIGETVQLAYVDQSRDALKATNNVWQEISGGEEKILVGKREVPSRAYVSSFNFAGSDQQKKVGDLSGGERNRVHLAKLLQRGGNVLLLDEPTNDLDVDTLRALEEALLNFAGCAVVISHDRWFLDRIATHILAFEGDAKVVWFQGNYQDYEADLKRRLGAKADEPRKFRYRKLTSG</sequence>
<dbReference type="GO" id="GO:0000049">
    <property type="term" value="F:tRNA binding"/>
    <property type="evidence" value="ECO:0007669"/>
    <property type="project" value="UniProtKB-UniRule"/>
</dbReference>
<dbReference type="PANTHER" id="PTHR43858">
    <property type="entry name" value="ENERGY-DEPENDENT TRANSLATIONAL THROTTLE PROTEIN ETTA"/>
    <property type="match status" value="1"/>
</dbReference>
<comment type="subcellular location">
    <subcellularLocation>
        <location evidence="12">Cytoplasm</location>
    </subcellularLocation>
    <text evidence="12">Associates with ribosomes and polysomes.</text>
</comment>
<evidence type="ECO:0000256" key="1">
    <source>
        <dbReference type="ARBA" id="ARBA00005868"/>
    </source>
</evidence>
<dbReference type="HAMAP" id="MF_00847">
    <property type="entry name" value="EttA"/>
    <property type="match status" value="1"/>
</dbReference>
<evidence type="ECO:0000256" key="11">
    <source>
        <dbReference type="ARBA" id="ARBA00022917"/>
    </source>
</evidence>
<evidence type="ECO:0000259" key="13">
    <source>
        <dbReference type="PROSITE" id="PS50893"/>
    </source>
</evidence>
<dbReference type="Gene3D" id="3.40.50.300">
    <property type="entry name" value="P-loop containing nucleotide triphosphate hydrolases"/>
    <property type="match status" value="2"/>
</dbReference>
<dbReference type="EMBL" id="CP012159">
    <property type="protein sequence ID" value="AKT42532.1"/>
    <property type="molecule type" value="Genomic_DNA"/>
</dbReference>
<evidence type="ECO:0000256" key="6">
    <source>
        <dbReference type="ARBA" id="ARBA00022741"/>
    </source>
</evidence>
<feature type="domain" description="ABC transporter" evidence="13">
    <location>
        <begin position="7"/>
        <end position="260"/>
    </location>
</feature>
<dbReference type="InterPro" id="IPR003593">
    <property type="entry name" value="AAA+_ATPase"/>
</dbReference>
<organism evidence="14 15">
    <name type="scientific">Chondromyces crocatus</name>
    <dbReference type="NCBI Taxonomy" id="52"/>
    <lineage>
        <taxon>Bacteria</taxon>
        <taxon>Pseudomonadati</taxon>
        <taxon>Myxococcota</taxon>
        <taxon>Polyangia</taxon>
        <taxon>Polyangiales</taxon>
        <taxon>Polyangiaceae</taxon>
        <taxon>Chondromyces</taxon>
    </lineage>
</organism>
<keyword evidence="2 12" id="KW-0963">Cytoplasm</keyword>
<keyword evidence="10 12" id="KW-0694">RNA-binding</keyword>
<evidence type="ECO:0000256" key="3">
    <source>
        <dbReference type="ARBA" id="ARBA00022555"/>
    </source>
</evidence>
<feature type="binding site" evidence="12">
    <location>
        <begin position="40"/>
        <end position="47"/>
    </location>
    <ligand>
        <name>ATP</name>
        <dbReference type="ChEBI" id="CHEBI:30616"/>
        <label>1</label>
    </ligand>
</feature>
<dbReference type="GO" id="GO:0043022">
    <property type="term" value="F:ribosome binding"/>
    <property type="evidence" value="ECO:0007669"/>
    <property type="project" value="UniProtKB-UniRule"/>
</dbReference>
<dbReference type="NCBIfam" id="NF008775">
    <property type="entry name" value="PRK11819.1"/>
    <property type="match status" value="1"/>
</dbReference>
<evidence type="ECO:0000256" key="5">
    <source>
        <dbReference type="ARBA" id="ARBA00022737"/>
    </source>
</evidence>
<keyword evidence="11 12" id="KW-0648">Protein biosynthesis</keyword>
<dbReference type="GO" id="GO:0005524">
    <property type="term" value="F:ATP binding"/>
    <property type="evidence" value="ECO:0007669"/>
    <property type="project" value="UniProtKB-UniRule"/>
</dbReference>
<dbReference type="PROSITE" id="PS50893">
    <property type="entry name" value="ABC_TRANSPORTER_2"/>
    <property type="match status" value="2"/>
</dbReference>
<dbReference type="InterPro" id="IPR032781">
    <property type="entry name" value="ABC_tran_Xtn"/>
</dbReference>
<evidence type="ECO:0000256" key="8">
    <source>
        <dbReference type="ARBA" id="ARBA00022840"/>
    </source>
</evidence>
<evidence type="ECO:0000256" key="9">
    <source>
        <dbReference type="ARBA" id="ARBA00022845"/>
    </source>
</evidence>
<protein>
    <recommendedName>
        <fullName evidence="12">Energy-dependent translational throttle protein EttA</fullName>
        <ecNumber evidence="12">3.6.1.-</ecNumber>
    </recommendedName>
    <alternativeName>
        <fullName evidence="12">Translational regulatory factor EttA</fullName>
    </alternativeName>
</protein>
<evidence type="ECO:0000256" key="2">
    <source>
        <dbReference type="ARBA" id="ARBA00022490"/>
    </source>
</evidence>